<organism evidence="2 3">
    <name type="scientific">Persicobacter diffluens</name>
    <dbReference type="NCBI Taxonomy" id="981"/>
    <lineage>
        <taxon>Bacteria</taxon>
        <taxon>Pseudomonadati</taxon>
        <taxon>Bacteroidota</taxon>
        <taxon>Cytophagia</taxon>
        <taxon>Cytophagales</taxon>
        <taxon>Persicobacteraceae</taxon>
        <taxon>Persicobacter</taxon>
    </lineage>
</organism>
<protein>
    <recommendedName>
        <fullName evidence="1">CHAD domain-containing protein</fullName>
    </recommendedName>
</protein>
<evidence type="ECO:0000313" key="3">
    <source>
        <dbReference type="Proteomes" id="UP001310022"/>
    </source>
</evidence>
<dbReference type="InterPro" id="IPR007899">
    <property type="entry name" value="CHAD_dom"/>
</dbReference>
<sequence length="264" mass="31297">MDHHLLFEKLNHHLLKIATSLKKPISNWKQKDIHDFRVLIKQEKAYWFLLQVALSQNIPNKPWMEIKPLYAQLGEIRDGQVSLQLLDQYGYFSKWLERDLMQMQVSPTYLRSLRKHLIDSTIFNWAYWSEQFKHQELQPSSVIFAIRKLVLKINILINAPVVQWHELRKCVKMMLYINQIIPGSYFDYSNKIIGETAKLLGKWQDIYVLKLYLNNLAYNKKKKNDYINELTEVLNKESFKLQAKTNSILNSSNWSRAVSVIAIS</sequence>
<evidence type="ECO:0000313" key="2">
    <source>
        <dbReference type="EMBL" id="GJM63773.1"/>
    </source>
</evidence>
<reference evidence="2 3" key="1">
    <citation type="submission" date="2021-12" db="EMBL/GenBank/DDBJ databases">
        <title>Genome sequencing of bacteria with rrn-lacking chromosome and rrn-plasmid.</title>
        <authorList>
            <person name="Anda M."/>
            <person name="Iwasaki W."/>
        </authorList>
    </citation>
    <scope>NUCLEOTIDE SEQUENCE [LARGE SCALE GENOMIC DNA]</scope>
    <source>
        <strain evidence="2 3">NBRC 15940</strain>
    </source>
</reference>
<dbReference type="Proteomes" id="UP001310022">
    <property type="component" value="Unassembled WGS sequence"/>
</dbReference>
<dbReference type="RefSeq" id="WP_338238892.1">
    <property type="nucleotide sequence ID" value="NZ_BQKE01000003.1"/>
</dbReference>
<evidence type="ECO:0000259" key="1">
    <source>
        <dbReference type="Pfam" id="PF05235"/>
    </source>
</evidence>
<gene>
    <name evidence="2" type="ORF">PEDI_43250</name>
</gene>
<dbReference type="Pfam" id="PF05235">
    <property type="entry name" value="CHAD"/>
    <property type="match status" value="1"/>
</dbReference>
<accession>A0AAN4W1T8</accession>
<feature type="domain" description="CHAD" evidence="1">
    <location>
        <begin position="29"/>
        <end position="210"/>
    </location>
</feature>
<dbReference type="AlphaFoldDB" id="A0AAN4W1T8"/>
<name>A0AAN4W1T8_9BACT</name>
<dbReference type="EMBL" id="BQKE01000003">
    <property type="protein sequence ID" value="GJM63773.1"/>
    <property type="molecule type" value="Genomic_DNA"/>
</dbReference>
<proteinExistence type="predicted"/>
<comment type="caution">
    <text evidence="2">The sequence shown here is derived from an EMBL/GenBank/DDBJ whole genome shotgun (WGS) entry which is preliminary data.</text>
</comment>
<keyword evidence="3" id="KW-1185">Reference proteome</keyword>